<sequence>MRILSLKFILLIAALWLPFDAHAAKNILVFGDSLSAGYGLAAEESWPSLLQKELKRKGSAYRVVNASISGETTLGGRQRIDKALQQHRPAVVILELGANDGLRGFGTADIEANLDELIKDIKQARARVLLMGMRLPPNYGEPYVTQFQNIYPRLAEKRRVRLMPFLLEGIPPEQFQADNLHPTAEAQPLLMKNVLEELKPLLR</sequence>
<feature type="domain" description="SGNH hydrolase-type esterase" evidence="2">
    <location>
        <begin position="29"/>
        <end position="186"/>
    </location>
</feature>
<dbReference type="PANTHER" id="PTHR30383:SF24">
    <property type="entry name" value="THIOESTERASE 1_PROTEASE 1_LYSOPHOSPHOLIPASE L1"/>
    <property type="match status" value="1"/>
</dbReference>
<dbReference type="SUPFAM" id="SSF52266">
    <property type="entry name" value="SGNH hydrolase"/>
    <property type="match status" value="1"/>
</dbReference>
<dbReference type="Proteomes" id="UP001319121">
    <property type="component" value="Chromosome"/>
</dbReference>
<dbReference type="GO" id="GO:0006629">
    <property type="term" value="P:lipid metabolic process"/>
    <property type="evidence" value="ECO:0007669"/>
    <property type="project" value="InterPro"/>
</dbReference>
<dbReference type="KEGG" id="fku:FGKAn22_11860"/>
<dbReference type="Pfam" id="PF13472">
    <property type="entry name" value="Lipase_GDSL_2"/>
    <property type="match status" value="1"/>
</dbReference>
<dbReference type="PROSITE" id="PS01098">
    <property type="entry name" value="LIPASE_GDSL_SER"/>
    <property type="match status" value="1"/>
</dbReference>
<dbReference type="RefSeq" id="WP_212787067.1">
    <property type="nucleotide sequence ID" value="NZ_AP019536.1"/>
</dbReference>
<gene>
    <name evidence="3" type="ORF">FGKAn22_11860</name>
</gene>
<keyword evidence="1" id="KW-0732">Signal</keyword>
<dbReference type="GO" id="GO:0004622">
    <property type="term" value="F:phosphatidylcholine lysophospholipase activity"/>
    <property type="evidence" value="ECO:0007669"/>
    <property type="project" value="TreeGrafter"/>
</dbReference>
<evidence type="ECO:0000313" key="3">
    <source>
        <dbReference type="EMBL" id="BBI99493.1"/>
    </source>
</evidence>
<name>A0AAN1SYN4_9PROT</name>
<dbReference type="Gene3D" id="3.40.50.1110">
    <property type="entry name" value="SGNH hydrolase"/>
    <property type="match status" value="1"/>
</dbReference>
<keyword evidence="4" id="KW-1185">Reference proteome</keyword>
<feature type="chain" id="PRO_5042837653" evidence="1">
    <location>
        <begin position="24"/>
        <end position="203"/>
    </location>
</feature>
<evidence type="ECO:0000313" key="4">
    <source>
        <dbReference type="Proteomes" id="UP001319121"/>
    </source>
</evidence>
<accession>A0AAN1SYN4</accession>
<evidence type="ECO:0000259" key="2">
    <source>
        <dbReference type="Pfam" id="PF13472"/>
    </source>
</evidence>
<feature type="signal peptide" evidence="1">
    <location>
        <begin position="1"/>
        <end position="23"/>
    </location>
</feature>
<protein>
    <submittedName>
        <fullName evidence="3">Arylesterase</fullName>
    </submittedName>
</protein>
<reference evidence="3 4" key="1">
    <citation type="submission" date="2019-03" db="EMBL/GenBank/DDBJ databases">
        <title>Complete genome sequence of Ferrigenium kumadai strain An22, a microaerophilic iron-oxidizing bacterium isolated from a paddy field soil.</title>
        <authorList>
            <person name="Watanabe T."/>
            <person name="Asakawa S."/>
        </authorList>
    </citation>
    <scope>NUCLEOTIDE SEQUENCE [LARGE SCALE GENOMIC DNA]</scope>
    <source>
        <strain evidence="3 4">An22</strain>
    </source>
</reference>
<dbReference type="InterPro" id="IPR051532">
    <property type="entry name" value="Ester_Hydrolysis_Enzymes"/>
</dbReference>
<dbReference type="InterPro" id="IPR013830">
    <property type="entry name" value="SGNH_hydro"/>
</dbReference>
<organism evidence="3 4">
    <name type="scientific">Ferrigenium kumadai</name>
    <dbReference type="NCBI Taxonomy" id="1682490"/>
    <lineage>
        <taxon>Bacteria</taxon>
        <taxon>Pseudomonadati</taxon>
        <taxon>Pseudomonadota</taxon>
        <taxon>Betaproteobacteria</taxon>
        <taxon>Nitrosomonadales</taxon>
        <taxon>Gallionellaceae</taxon>
        <taxon>Ferrigenium</taxon>
    </lineage>
</organism>
<dbReference type="InterPro" id="IPR008265">
    <property type="entry name" value="Lipase_GDSL_AS"/>
</dbReference>
<dbReference type="EMBL" id="AP019536">
    <property type="protein sequence ID" value="BBI99493.1"/>
    <property type="molecule type" value="Genomic_DNA"/>
</dbReference>
<evidence type="ECO:0000256" key="1">
    <source>
        <dbReference type="SAM" id="SignalP"/>
    </source>
</evidence>
<dbReference type="CDD" id="cd01822">
    <property type="entry name" value="Lysophospholipase_L1_like"/>
    <property type="match status" value="1"/>
</dbReference>
<dbReference type="PANTHER" id="PTHR30383">
    <property type="entry name" value="THIOESTERASE 1/PROTEASE 1/LYSOPHOSPHOLIPASE L1"/>
    <property type="match status" value="1"/>
</dbReference>
<dbReference type="InterPro" id="IPR036514">
    <property type="entry name" value="SGNH_hydro_sf"/>
</dbReference>
<proteinExistence type="predicted"/>
<dbReference type="AlphaFoldDB" id="A0AAN1SYN4"/>